<protein>
    <submittedName>
        <fullName evidence="1">Uncharacterized protein</fullName>
    </submittedName>
</protein>
<dbReference type="EMBL" id="GBRH01261158">
    <property type="protein sequence ID" value="JAD36737.1"/>
    <property type="molecule type" value="Transcribed_RNA"/>
</dbReference>
<accession>A0A0A8ZPG6</accession>
<reference evidence="1" key="2">
    <citation type="journal article" date="2015" name="Data Brief">
        <title>Shoot transcriptome of the giant reed, Arundo donax.</title>
        <authorList>
            <person name="Barrero R.A."/>
            <person name="Guerrero F.D."/>
            <person name="Moolhuijzen P."/>
            <person name="Goolsby J.A."/>
            <person name="Tidwell J."/>
            <person name="Bellgard S.E."/>
            <person name="Bellgard M.I."/>
        </authorList>
    </citation>
    <scope>NUCLEOTIDE SEQUENCE</scope>
    <source>
        <tissue evidence="1">Shoot tissue taken approximately 20 cm above the soil surface</tissue>
    </source>
</reference>
<name>A0A0A8ZPG6_ARUDO</name>
<dbReference type="AlphaFoldDB" id="A0A0A8ZPG6"/>
<evidence type="ECO:0000313" key="1">
    <source>
        <dbReference type="EMBL" id="JAD36737.1"/>
    </source>
</evidence>
<sequence>MRSMLQHPFLCLRSLRPMPWTRNGFPIYFLN</sequence>
<proteinExistence type="predicted"/>
<reference evidence="1" key="1">
    <citation type="submission" date="2014-09" db="EMBL/GenBank/DDBJ databases">
        <authorList>
            <person name="Magalhaes I.L.F."/>
            <person name="Oliveira U."/>
            <person name="Santos F.R."/>
            <person name="Vidigal T.H.D.A."/>
            <person name="Brescovit A.D."/>
            <person name="Santos A.J."/>
        </authorList>
    </citation>
    <scope>NUCLEOTIDE SEQUENCE</scope>
    <source>
        <tissue evidence="1">Shoot tissue taken approximately 20 cm above the soil surface</tissue>
    </source>
</reference>
<organism evidence="1">
    <name type="scientific">Arundo donax</name>
    <name type="common">Giant reed</name>
    <name type="synonym">Donax arundinaceus</name>
    <dbReference type="NCBI Taxonomy" id="35708"/>
    <lineage>
        <taxon>Eukaryota</taxon>
        <taxon>Viridiplantae</taxon>
        <taxon>Streptophyta</taxon>
        <taxon>Embryophyta</taxon>
        <taxon>Tracheophyta</taxon>
        <taxon>Spermatophyta</taxon>
        <taxon>Magnoliopsida</taxon>
        <taxon>Liliopsida</taxon>
        <taxon>Poales</taxon>
        <taxon>Poaceae</taxon>
        <taxon>PACMAD clade</taxon>
        <taxon>Arundinoideae</taxon>
        <taxon>Arundineae</taxon>
        <taxon>Arundo</taxon>
    </lineage>
</organism>